<dbReference type="EMBL" id="CABP01000016">
    <property type="protein sequence ID" value="CBI03632.1"/>
    <property type="molecule type" value="Genomic_DNA"/>
</dbReference>
<protein>
    <submittedName>
        <fullName evidence="1">Uncharacterized protein</fullName>
    </submittedName>
</protein>
<gene>
    <name evidence="1" type="ORF">CARN5_2962</name>
</gene>
<comment type="caution">
    <text evidence="1">The sequence shown here is derived from an EMBL/GenBank/DDBJ whole genome shotgun (WGS) entry which is preliminary data.</text>
</comment>
<proteinExistence type="predicted"/>
<evidence type="ECO:0000313" key="1">
    <source>
        <dbReference type="EMBL" id="CBI03632.1"/>
    </source>
</evidence>
<organism evidence="1">
    <name type="scientific">mine drainage metagenome</name>
    <dbReference type="NCBI Taxonomy" id="410659"/>
    <lineage>
        <taxon>unclassified sequences</taxon>
        <taxon>metagenomes</taxon>
        <taxon>ecological metagenomes</taxon>
    </lineage>
</organism>
<sequence length="75" mass="8485">MHMDKLMKQRAALDQKIKAAKDLERQMVVLSKLIIKHAPSLVNGEEQKVIKVLETAQAEITEETVMKPSFEGEPI</sequence>
<accession>E6Q8V6</accession>
<name>E6Q8V6_9ZZZZ</name>
<dbReference type="AlphaFoldDB" id="E6Q8V6"/>
<reference evidence="1" key="1">
    <citation type="submission" date="2009-10" db="EMBL/GenBank/DDBJ databases">
        <title>Diversity of trophic interactions inside an arsenic-rich microbial ecosystem.</title>
        <authorList>
            <person name="Bertin P.N."/>
            <person name="Heinrich-Salmeron A."/>
            <person name="Pelletier E."/>
            <person name="Goulhen-Chollet F."/>
            <person name="Arsene-Ploetze F."/>
            <person name="Gallien S."/>
            <person name="Calteau A."/>
            <person name="Vallenet D."/>
            <person name="Casiot C."/>
            <person name="Chane-Woon-Ming B."/>
            <person name="Giloteaux L."/>
            <person name="Barakat M."/>
            <person name="Bonnefoy V."/>
            <person name="Bruneel O."/>
            <person name="Chandler M."/>
            <person name="Cleiss J."/>
            <person name="Duran R."/>
            <person name="Elbaz-Poulichet F."/>
            <person name="Fonknechten N."/>
            <person name="Lauga B."/>
            <person name="Mornico D."/>
            <person name="Ortet P."/>
            <person name="Schaeffer C."/>
            <person name="Siguier P."/>
            <person name="Alexander Thil Smith A."/>
            <person name="Van Dorsselaer A."/>
            <person name="Weissenbach J."/>
            <person name="Medigue C."/>
            <person name="Le Paslier D."/>
        </authorList>
    </citation>
    <scope>NUCLEOTIDE SEQUENCE</scope>
</reference>